<feature type="compositionally biased region" description="Basic residues" evidence="1">
    <location>
        <begin position="285"/>
        <end position="297"/>
    </location>
</feature>
<accession>A0A9W6XPN9</accession>
<dbReference type="AlphaFoldDB" id="A0A9W6XPN9"/>
<dbReference type="Proteomes" id="UP001165121">
    <property type="component" value="Unassembled WGS sequence"/>
</dbReference>
<dbReference type="EMBL" id="BSXT01001476">
    <property type="protein sequence ID" value="GMF42817.1"/>
    <property type="molecule type" value="Genomic_DNA"/>
</dbReference>
<dbReference type="PANTHER" id="PTHR34415">
    <property type="entry name" value="INTEGRASE CATALYTIC DOMAIN-CONTAINING PROTEIN"/>
    <property type="match status" value="1"/>
</dbReference>
<evidence type="ECO:0000256" key="1">
    <source>
        <dbReference type="SAM" id="MobiDB-lite"/>
    </source>
</evidence>
<organism evidence="3 4">
    <name type="scientific">Phytophthora fragariaefolia</name>
    <dbReference type="NCBI Taxonomy" id="1490495"/>
    <lineage>
        <taxon>Eukaryota</taxon>
        <taxon>Sar</taxon>
        <taxon>Stramenopiles</taxon>
        <taxon>Oomycota</taxon>
        <taxon>Peronosporomycetes</taxon>
        <taxon>Peronosporales</taxon>
        <taxon>Peronosporaceae</taxon>
        <taxon>Phytophthora</taxon>
    </lineage>
</organism>
<dbReference type="OrthoDB" id="127459at2759"/>
<evidence type="ECO:0000313" key="4">
    <source>
        <dbReference type="Proteomes" id="UP001165121"/>
    </source>
</evidence>
<proteinExistence type="predicted"/>
<evidence type="ECO:0000313" key="3">
    <source>
        <dbReference type="EMBL" id="GMF42817.1"/>
    </source>
</evidence>
<protein>
    <submittedName>
        <fullName evidence="3">Unnamed protein product</fullName>
    </submittedName>
</protein>
<gene>
    <name evidence="3" type="ORF">Pfra01_001418500</name>
</gene>
<keyword evidence="4" id="KW-1185">Reference proteome</keyword>
<dbReference type="PANTHER" id="PTHR34415:SF1">
    <property type="entry name" value="INTEGRASE CATALYTIC DOMAIN-CONTAINING PROTEIN"/>
    <property type="match status" value="1"/>
</dbReference>
<feature type="chain" id="PRO_5040821912" evidence="2">
    <location>
        <begin position="19"/>
        <end position="297"/>
    </location>
</feature>
<sequence length="297" mass="33638">MWYFLSLLSISVFGIYYANDAKRYNYIYDERVSGKGTDQVNPMLYDSLTKNVIARSIRRLTVYADNCGGQNKSTHAIHFLLALVHQGRLDLRFSCAGTRRLRATVALGRFETALLVLTAGQLMVLSRTAVQKYHIFSANKDSPGVITCKSSPNDDGISEDLRRKIDKVKTTSSKVSLMFERYLLPLTPPQPNAEMIDQMHRKVRPFVPLEFQDDPLYAAPTADEAAQSKNNKRARLKRRTDMTLEAKRVQDEQQNSPSFVEQLKQAMNDIEDASALPKANQPKRSTTKKKARKESST</sequence>
<name>A0A9W6XPN9_9STRA</name>
<evidence type="ECO:0000256" key="2">
    <source>
        <dbReference type="SAM" id="SignalP"/>
    </source>
</evidence>
<comment type="caution">
    <text evidence="3">The sequence shown here is derived from an EMBL/GenBank/DDBJ whole genome shotgun (WGS) entry which is preliminary data.</text>
</comment>
<feature type="signal peptide" evidence="2">
    <location>
        <begin position="1"/>
        <end position="18"/>
    </location>
</feature>
<feature type="compositionally biased region" description="Basic and acidic residues" evidence="1">
    <location>
        <begin position="239"/>
        <end position="251"/>
    </location>
</feature>
<keyword evidence="2" id="KW-0732">Signal</keyword>
<reference evidence="3" key="1">
    <citation type="submission" date="2023-04" db="EMBL/GenBank/DDBJ databases">
        <title>Phytophthora fragariaefolia NBRC 109709.</title>
        <authorList>
            <person name="Ichikawa N."/>
            <person name="Sato H."/>
            <person name="Tonouchi N."/>
        </authorList>
    </citation>
    <scope>NUCLEOTIDE SEQUENCE</scope>
    <source>
        <strain evidence="3">NBRC 109709</strain>
    </source>
</reference>
<feature type="region of interest" description="Disordered" evidence="1">
    <location>
        <begin position="222"/>
        <end position="297"/>
    </location>
</feature>